<dbReference type="Proteomes" id="UP000199152">
    <property type="component" value="Unassembled WGS sequence"/>
</dbReference>
<dbReference type="OrthoDB" id="236897at2"/>
<dbReference type="Pfam" id="PF01636">
    <property type="entry name" value="APH"/>
    <property type="match status" value="1"/>
</dbReference>
<keyword evidence="3" id="KW-1185">Reference proteome</keyword>
<protein>
    <submittedName>
        <fullName evidence="2">Aminoglycoside phosphotransferase</fullName>
    </submittedName>
</protein>
<dbReference type="EMBL" id="FOSW01000025">
    <property type="protein sequence ID" value="SFL94994.1"/>
    <property type="molecule type" value="Genomic_DNA"/>
</dbReference>
<dbReference type="InterPro" id="IPR002575">
    <property type="entry name" value="Aminoglycoside_PTrfase"/>
</dbReference>
<sequence length="290" mass="30948">MSDSGTDGGLRERVTALLAELGLDEPLTGVTDLSASLGVVQGVLPERVVDLAVTESGRRRLRAELRGRRWAEERQVGVPEVLAAADDGRWLLSRRVHALPAGGPRWTEAAVDAAVRIAPLPAPPGAPWQSPARPALRRARASVGGTGRLVRGGVRLGELRAVRAAAAQLPRSEVTHGDLRAANAVLDADGHLVVLEWTGVRPGPRHRDLLTLWATTAAEEDRAQIARVVLDRTAGWEEPDVGLLWHAIALEQLVERLTRPGHANGLDPAFARARLADARGIAAELGSPVR</sequence>
<evidence type="ECO:0000313" key="2">
    <source>
        <dbReference type="EMBL" id="SFL94994.1"/>
    </source>
</evidence>
<proteinExistence type="predicted"/>
<organism evidence="2 3">
    <name type="scientific">Geodermatophilus ruber</name>
    <dbReference type="NCBI Taxonomy" id="504800"/>
    <lineage>
        <taxon>Bacteria</taxon>
        <taxon>Bacillati</taxon>
        <taxon>Actinomycetota</taxon>
        <taxon>Actinomycetes</taxon>
        <taxon>Geodermatophilales</taxon>
        <taxon>Geodermatophilaceae</taxon>
        <taxon>Geodermatophilus</taxon>
    </lineage>
</organism>
<evidence type="ECO:0000313" key="3">
    <source>
        <dbReference type="Proteomes" id="UP000199152"/>
    </source>
</evidence>
<evidence type="ECO:0000259" key="1">
    <source>
        <dbReference type="Pfam" id="PF01636"/>
    </source>
</evidence>
<dbReference type="GO" id="GO:0016740">
    <property type="term" value="F:transferase activity"/>
    <property type="evidence" value="ECO:0007669"/>
    <property type="project" value="UniProtKB-KW"/>
</dbReference>
<feature type="domain" description="Aminoglycoside phosphotransferase" evidence="1">
    <location>
        <begin position="58"/>
        <end position="238"/>
    </location>
</feature>
<dbReference type="SUPFAM" id="SSF56112">
    <property type="entry name" value="Protein kinase-like (PK-like)"/>
    <property type="match status" value="1"/>
</dbReference>
<accession>A0A1I4LVP2</accession>
<name>A0A1I4LVP2_9ACTN</name>
<dbReference type="RefSeq" id="WP_091330078.1">
    <property type="nucleotide sequence ID" value="NZ_FOSW01000025.1"/>
</dbReference>
<dbReference type="InParanoid" id="A0A1I4LVP2"/>
<reference evidence="3" key="1">
    <citation type="submission" date="2016-10" db="EMBL/GenBank/DDBJ databases">
        <authorList>
            <person name="Varghese N."/>
            <person name="Submissions S."/>
        </authorList>
    </citation>
    <scope>NUCLEOTIDE SEQUENCE [LARGE SCALE GENOMIC DNA]</scope>
    <source>
        <strain evidence="3">DSM 45317</strain>
    </source>
</reference>
<keyword evidence="2" id="KW-0808">Transferase</keyword>
<gene>
    <name evidence="2" type="ORF">SAMN04488085_1257</name>
</gene>
<dbReference type="InterPro" id="IPR011009">
    <property type="entry name" value="Kinase-like_dom_sf"/>
</dbReference>
<dbReference type="AlphaFoldDB" id="A0A1I4LVP2"/>